<dbReference type="RefSeq" id="WP_157115208.1">
    <property type="nucleotide sequence ID" value="NZ_CP020612.1"/>
</dbReference>
<keyword evidence="2" id="KW-1185">Reference proteome</keyword>
<organism evidence="1 2">
    <name type="scientific">Paracoccus contaminans</name>
    <dbReference type="NCBI Taxonomy" id="1945662"/>
    <lineage>
        <taxon>Bacteria</taxon>
        <taxon>Pseudomonadati</taxon>
        <taxon>Pseudomonadota</taxon>
        <taxon>Alphaproteobacteria</taxon>
        <taxon>Rhodobacterales</taxon>
        <taxon>Paracoccaceae</taxon>
        <taxon>Paracoccus</taxon>
    </lineage>
</organism>
<sequence length="59" mass="6100">MMAVKEFAAALGAASETDKATLAQFIVEALAQAGLPQDSAAKRLIVAAMDRYADEEGTA</sequence>
<accession>A0A1W6CUG3</accession>
<reference evidence="1 2" key="1">
    <citation type="submission" date="2017-03" db="EMBL/GenBank/DDBJ databases">
        <title>Genome sequence of Paracoccus contaminans isolated from a water microcosm.</title>
        <authorList>
            <person name="Aurass P."/>
            <person name="Karste S."/>
            <person name="Trost E."/>
            <person name="Glaeser S.P."/>
            <person name="Kaempfer P."/>
            <person name="Flieger A."/>
        </authorList>
    </citation>
    <scope>NUCLEOTIDE SEQUENCE [LARGE SCALE GENOMIC DNA]</scope>
    <source>
        <strain evidence="2">RKI 16-01929T\LMG 29738T\CCM 8701T\CIP 111112T</strain>
    </source>
</reference>
<name>A0A1W6CUG3_9RHOB</name>
<dbReference type="STRING" id="1945662.B0A89_01360"/>
<evidence type="ECO:0000313" key="1">
    <source>
        <dbReference type="EMBL" id="ARJ68494.1"/>
    </source>
</evidence>
<dbReference type="KEGG" id="pcon:B0A89_01360"/>
<evidence type="ECO:0000313" key="2">
    <source>
        <dbReference type="Proteomes" id="UP000193017"/>
    </source>
</evidence>
<dbReference type="AlphaFoldDB" id="A0A1W6CUG3"/>
<gene>
    <name evidence="1" type="ORF">B0A89_01360</name>
</gene>
<dbReference type="OrthoDB" id="7775348at2"/>
<proteinExistence type="predicted"/>
<protein>
    <submittedName>
        <fullName evidence="1">Uncharacterized protein</fullName>
    </submittedName>
</protein>
<dbReference type="Proteomes" id="UP000193017">
    <property type="component" value="Chromosome"/>
</dbReference>
<dbReference type="EMBL" id="CP020612">
    <property type="protein sequence ID" value="ARJ68494.1"/>
    <property type="molecule type" value="Genomic_DNA"/>
</dbReference>